<dbReference type="OrthoDB" id="9763469at2"/>
<dbReference type="SUPFAM" id="SSF52540">
    <property type="entry name" value="P-loop containing nucleoside triphosphate hydrolases"/>
    <property type="match status" value="1"/>
</dbReference>
<dbReference type="InterPro" id="IPR053199">
    <property type="entry name" value="cDPG_synthetase-like"/>
</dbReference>
<dbReference type="Gene3D" id="3.40.50.720">
    <property type="entry name" value="NAD(P)-binding Rossmann-like Domain"/>
    <property type="match status" value="1"/>
</dbReference>
<dbReference type="InterPro" id="IPR027417">
    <property type="entry name" value="P-loop_NTPase"/>
</dbReference>
<organism evidence="1 2">
    <name type="scientific">Uabimicrobium amorphum</name>
    <dbReference type="NCBI Taxonomy" id="2596890"/>
    <lineage>
        <taxon>Bacteria</taxon>
        <taxon>Pseudomonadati</taxon>
        <taxon>Planctomycetota</taxon>
        <taxon>Candidatus Uabimicrobiia</taxon>
        <taxon>Candidatus Uabimicrobiales</taxon>
        <taxon>Candidatus Uabimicrobiaceae</taxon>
        <taxon>Candidatus Uabimicrobium</taxon>
    </lineage>
</organism>
<dbReference type="KEGG" id="uam:UABAM_04355"/>
<gene>
    <name evidence="1" type="ORF">UABAM_04355</name>
</gene>
<evidence type="ECO:0000313" key="2">
    <source>
        <dbReference type="Proteomes" id="UP000326354"/>
    </source>
</evidence>
<reference evidence="1 2" key="1">
    <citation type="submission" date="2019-08" db="EMBL/GenBank/DDBJ databases">
        <title>Complete genome sequence of Candidatus Uab amorphum.</title>
        <authorList>
            <person name="Shiratori T."/>
            <person name="Suzuki S."/>
            <person name="Kakizawa Y."/>
            <person name="Ishida K."/>
        </authorList>
    </citation>
    <scope>NUCLEOTIDE SEQUENCE [LARGE SCALE GENOMIC DNA]</scope>
    <source>
        <strain evidence="1 2">SRT547</strain>
    </source>
</reference>
<protein>
    <submittedName>
        <fullName evidence="1">GTPase</fullName>
    </submittedName>
</protein>
<dbReference type="AlphaFoldDB" id="A0A5S9IQ18"/>
<dbReference type="CDD" id="cd01983">
    <property type="entry name" value="SIMIBI"/>
    <property type="match status" value="1"/>
</dbReference>
<dbReference type="EMBL" id="AP019860">
    <property type="protein sequence ID" value="BBM85969.1"/>
    <property type="molecule type" value="Genomic_DNA"/>
</dbReference>
<proteinExistence type="predicted"/>
<dbReference type="PANTHER" id="PTHR42869:SF1">
    <property type="entry name" value="SLL0572 PROTEIN"/>
    <property type="match status" value="1"/>
</dbReference>
<accession>A0A5S9IQ18</accession>
<name>A0A5S9IQ18_UABAM</name>
<dbReference type="Proteomes" id="UP000326354">
    <property type="component" value="Chromosome"/>
</dbReference>
<sequence length="442" mass="49594">MSAKRAIIMGAAGRDFHNFNTFFRNNSDYHVVAFTATQIPNIDDKVYPHILAGELYPQGIPILSENDLVDIIAKEKIDVVVFAYSDVSHKEIMHKASMVLAVGADFWLLGAESTMLKSQKPVISVCATRTGCGKSQTARKITQILSAKGKKVAAIRHPMPYGELSKQIVQKFSCLEDLKKHQCTIEEMEEYEPYIAMGSYIYAGIDYEAIVREAEKDADIILWDGGNNDIPFYQPDLEIVVVDPLRPGHEVEYYPGEVNLRRADYVIINKIDSANYEDVVQLRHNIIAVNSQATLIEAASPLTVENYKQINGKRVVVIEDGPTLTHGEMKYGAGVYAAKKYRAKQILDPRPFVEGEMAEIFAKHPHIENSIPAMGYSEKQLRDLETTVNRMDCDLVIIGTPIDLSRVIKIEKPCVRVQYDLQEIGTPNLETILEDFLAKKSV</sequence>
<dbReference type="PANTHER" id="PTHR42869">
    <property type="entry name" value="SLL0572 PROTEIN"/>
    <property type="match status" value="1"/>
</dbReference>
<dbReference type="RefSeq" id="WP_151970050.1">
    <property type="nucleotide sequence ID" value="NZ_AP019860.1"/>
</dbReference>
<keyword evidence="2" id="KW-1185">Reference proteome</keyword>
<evidence type="ECO:0000313" key="1">
    <source>
        <dbReference type="EMBL" id="BBM85969.1"/>
    </source>
</evidence>